<dbReference type="RefSeq" id="WP_066216040.1">
    <property type="nucleotide sequence ID" value="NZ_FNSN01000003.1"/>
</dbReference>
<name>A0A1H4L3Y4_9MICC</name>
<dbReference type="AlphaFoldDB" id="A0A1H4L3Y4"/>
<dbReference type="Proteomes" id="UP000182652">
    <property type="component" value="Unassembled WGS sequence"/>
</dbReference>
<dbReference type="STRING" id="156980.SAMN04489745_0877"/>
<sequence>MSTRSDPATRLWRLFNVGLLCLGLLFLAGVFGMMALHGHLFPPSTRCSPPPFHLSAPTAHPGDTVTVEAPDAECHPRYGANAQAEVQLMDRTSASVVRLLIPMTDDGGFRTTLNVPGNLPPGDYTVAATPYGIDTCFDTPRHAGSTQGHDGMADAAFYGDASVGAPLASCALPQRPLAVVAR</sequence>
<reference evidence="1 2" key="1">
    <citation type="submission" date="2016-10" db="EMBL/GenBank/DDBJ databases">
        <authorList>
            <person name="de Groot N.N."/>
        </authorList>
    </citation>
    <scope>NUCLEOTIDE SEQUENCE [LARGE SCALE GENOMIC DNA]</scope>
    <source>
        <strain evidence="1 2">DSM 10495</strain>
    </source>
</reference>
<accession>A0A1H4L3Y4</accession>
<proteinExistence type="predicted"/>
<gene>
    <name evidence="1" type="ORF">SAMN04489745_0877</name>
</gene>
<evidence type="ECO:0000313" key="1">
    <source>
        <dbReference type="EMBL" id="SEB65470.1"/>
    </source>
</evidence>
<organism evidence="1 2">
    <name type="scientific">Arthrobacter woluwensis</name>
    <dbReference type="NCBI Taxonomy" id="156980"/>
    <lineage>
        <taxon>Bacteria</taxon>
        <taxon>Bacillati</taxon>
        <taxon>Actinomycetota</taxon>
        <taxon>Actinomycetes</taxon>
        <taxon>Micrococcales</taxon>
        <taxon>Micrococcaceae</taxon>
        <taxon>Arthrobacter</taxon>
    </lineage>
</organism>
<keyword evidence="2" id="KW-1185">Reference proteome</keyword>
<evidence type="ECO:0000313" key="2">
    <source>
        <dbReference type="Proteomes" id="UP000182652"/>
    </source>
</evidence>
<protein>
    <submittedName>
        <fullName evidence="1">Uncharacterized protein</fullName>
    </submittedName>
</protein>
<dbReference type="EMBL" id="FNSN01000003">
    <property type="protein sequence ID" value="SEB65470.1"/>
    <property type="molecule type" value="Genomic_DNA"/>
</dbReference>